<name>A0A955J233_UNCKA</name>
<evidence type="ECO:0000313" key="1">
    <source>
        <dbReference type="EMBL" id="MCA9308674.1"/>
    </source>
</evidence>
<organism evidence="1 2">
    <name type="scientific">candidate division WWE3 bacterium</name>
    <dbReference type="NCBI Taxonomy" id="2053526"/>
    <lineage>
        <taxon>Bacteria</taxon>
        <taxon>Katanobacteria</taxon>
    </lineage>
</organism>
<gene>
    <name evidence="1" type="ORF">KC980_04125</name>
</gene>
<evidence type="ECO:0000313" key="2">
    <source>
        <dbReference type="Proteomes" id="UP000740557"/>
    </source>
</evidence>
<comment type="caution">
    <text evidence="1">The sequence shown here is derived from an EMBL/GenBank/DDBJ whole genome shotgun (WGS) entry which is preliminary data.</text>
</comment>
<proteinExistence type="predicted"/>
<dbReference type="Proteomes" id="UP000740557">
    <property type="component" value="Unassembled WGS sequence"/>
</dbReference>
<dbReference type="EMBL" id="JAGQNX010000133">
    <property type="protein sequence ID" value="MCA9308674.1"/>
    <property type="molecule type" value="Genomic_DNA"/>
</dbReference>
<sequence>MFKKVASGVVHKVPADLREMLVADIKVLDAWQNITPLARNEWLCWVESAKKSETREKRIKRVANDLLNGKKRPCCWPGCTHR</sequence>
<protein>
    <submittedName>
        <fullName evidence="1">YdeI/OmpD-associated family protein</fullName>
    </submittedName>
</protein>
<dbReference type="AlphaFoldDB" id="A0A955J233"/>
<dbReference type="Pfam" id="PF13376">
    <property type="entry name" value="OmdA"/>
    <property type="match status" value="1"/>
</dbReference>
<reference evidence="1" key="1">
    <citation type="submission" date="2020-04" db="EMBL/GenBank/DDBJ databases">
        <authorList>
            <person name="Zhang T."/>
        </authorList>
    </citation>
    <scope>NUCLEOTIDE SEQUENCE</scope>
    <source>
        <strain evidence="1">HKST-UBA79</strain>
    </source>
</reference>
<reference evidence="1" key="2">
    <citation type="journal article" date="2021" name="Microbiome">
        <title>Successional dynamics and alternative stable states in a saline activated sludge microbial community over 9 years.</title>
        <authorList>
            <person name="Wang Y."/>
            <person name="Ye J."/>
            <person name="Ju F."/>
            <person name="Liu L."/>
            <person name="Boyd J.A."/>
            <person name="Deng Y."/>
            <person name="Parks D.H."/>
            <person name="Jiang X."/>
            <person name="Yin X."/>
            <person name="Woodcroft B.J."/>
            <person name="Tyson G.W."/>
            <person name="Hugenholtz P."/>
            <person name="Polz M.F."/>
            <person name="Zhang T."/>
        </authorList>
    </citation>
    <scope>NUCLEOTIDE SEQUENCE</scope>
    <source>
        <strain evidence="1">HKST-UBA79</strain>
    </source>
</reference>
<accession>A0A955J233</accession>